<dbReference type="SUPFAM" id="SSF82185">
    <property type="entry name" value="Histone H3 K4-specific methyltransferase SET7/9 N-terminal domain"/>
    <property type="match status" value="1"/>
</dbReference>
<dbReference type="Proteomes" id="UP000698752">
    <property type="component" value="Unassembled WGS sequence"/>
</dbReference>
<evidence type="ECO:0008006" key="3">
    <source>
        <dbReference type="Google" id="ProtNLM"/>
    </source>
</evidence>
<gene>
    <name evidence="1" type="ORF">GXW78_25740</name>
</gene>
<protein>
    <recommendedName>
        <fullName evidence="3">MORN repeat-containing protein</fullName>
    </recommendedName>
</protein>
<proteinExistence type="predicted"/>
<name>A0ABS5EPY8_9PROT</name>
<comment type="caution">
    <text evidence="1">The sequence shown here is derived from an EMBL/GenBank/DDBJ whole genome shotgun (WGS) entry which is preliminary data.</text>
</comment>
<dbReference type="EMBL" id="JAAEDI010000040">
    <property type="protein sequence ID" value="MBR0653084.1"/>
    <property type="molecule type" value="Genomic_DNA"/>
</dbReference>
<evidence type="ECO:0000313" key="1">
    <source>
        <dbReference type="EMBL" id="MBR0653084.1"/>
    </source>
</evidence>
<sequence>MTPLKTSTLAVLALLCVAAGPPPEEERMVPGGRGGFVSDGAGGCWLWASGIRAGVTDLTASWTGPCPEGPAEGEGRATVTWHEDGNERSMIYEGPLRRGKNEGVGRLTISTGKQVRVMQEGTFRDDHFVSGRVEIPAAGIVYEGGWSMAHPNGRGRLVTRGRVIEGNWVNGCLRGPQGWFAFTRPPQECNGMDT</sequence>
<organism evidence="1 2">
    <name type="scientific">Neoroseomonas terrae</name>
    <dbReference type="NCBI Taxonomy" id="424799"/>
    <lineage>
        <taxon>Bacteria</taxon>
        <taxon>Pseudomonadati</taxon>
        <taxon>Pseudomonadota</taxon>
        <taxon>Alphaproteobacteria</taxon>
        <taxon>Acetobacterales</taxon>
        <taxon>Acetobacteraceae</taxon>
        <taxon>Neoroseomonas</taxon>
    </lineage>
</organism>
<accession>A0ABS5EPY8</accession>
<evidence type="ECO:0000313" key="2">
    <source>
        <dbReference type="Proteomes" id="UP000698752"/>
    </source>
</evidence>
<reference evidence="2" key="1">
    <citation type="journal article" date="2021" name="Syst. Appl. Microbiol.">
        <title>Roseomonas hellenica sp. nov., isolated from roots of wild-growing Alkanna tinctoria.</title>
        <authorList>
            <person name="Rat A."/>
            <person name="Naranjo H.D."/>
            <person name="Lebbe L."/>
            <person name="Cnockaert M."/>
            <person name="Krigas N."/>
            <person name="Grigoriadou K."/>
            <person name="Maloupa E."/>
            <person name="Willems A."/>
        </authorList>
    </citation>
    <scope>NUCLEOTIDE SEQUENCE [LARGE SCALE GENOMIC DNA]</scope>
    <source>
        <strain evidence="2">LMG 31159</strain>
    </source>
</reference>
<keyword evidence="2" id="KW-1185">Reference proteome</keyword>
<dbReference type="RefSeq" id="WP_211871790.1">
    <property type="nucleotide sequence ID" value="NZ_JAAEDI010000040.1"/>
</dbReference>